<proteinExistence type="predicted"/>
<evidence type="ECO:0000313" key="2">
    <source>
        <dbReference type="EMBL" id="KAK0466577.1"/>
    </source>
</evidence>
<accession>A0AA39NJ71</accession>
<dbReference type="AlphaFoldDB" id="A0AA39NJ71"/>
<name>A0AA39NJ71_9AGAR</name>
<dbReference type="Proteomes" id="UP001175227">
    <property type="component" value="Unassembled WGS sequence"/>
</dbReference>
<gene>
    <name evidence="2" type="ORF">IW261DRAFT_1683737</name>
</gene>
<evidence type="ECO:0000313" key="3">
    <source>
        <dbReference type="Proteomes" id="UP001175227"/>
    </source>
</evidence>
<sequence length="332" mass="36632">MAFLPFDEQAPFSTPSSPDEWGTLFVASALDEQMAFSIPGSLDERPAFLAAGELNERAPLFPPVRRTNGSPDERPTFPFLAAGALNERTPLFPSRSPDEWATFLAARALNEQAPLSTSSSPDERPTFLAAGAQNERVPLFPSRLPDEWAGFLAASTLNEPAPLSTPSSPDERPAFYLSANDLDQQTPFYTISSRDDRASQDPTLKPVPDGYLLVKPATKWREKLALDNRHNVYYEREPKTTSLPCSFLGCTQSITGRSIRDHKQLTTKSYPDHVRGKHCGVSARCAYCDEPKAKGFSVARHCISVCTALILFRRIPPDDRTLSSPFGPEQSN</sequence>
<keyword evidence="3" id="KW-1185">Reference proteome</keyword>
<feature type="region of interest" description="Disordered" evidence="1">
    <location>
        <begin position="1"/>
        <end position="20"/>
    </location>
</feature>
<protein>
    <submittedName>
        <fullName evidence="2">Uncharacterized protein</fullName>
    </submittedName>
</protein>
<dbReference type="EMBL" id="JAUEPR010000083">
    <property type="protein sequence ID" value="KAK0466577.1"/>
    <property type="molecule type" value="Genomic_DNA"/>
</dbReference>
<comment type="caution">
    <text evidence="2">The sequence shown here is derived from an EMBL/GenBank/DDBJ whole genome shotgun (WGS) entry which is preliminary data.</text>
</comment>
<organism evidence="2 3">
    <name type="scientific">Armillaria novae-zelandiae</name>
    <dbReference type="NCBI Taxonomy" id="153914"/>
    <lineage>
        <taxon>Eukaryota</taxon>
        <taxon>Fungi</taxon>
        <taxon>Dikarya</taxon>
        <taxon>Basidiomycota</taxon>
        <taxon>Agaricomycotina</taxon>
        <taxon>Agaricomycetes</taxon>
        <taxon>Agaricomycetidae</taxon>
        <taxon>Agaricales</taxon>
        <taxon>Marasmiineae</taxon>
        <taxon>Physalacriaceae</taxon>
        <taxon>Armillaria</taxon>
    </lineage>
</organism>
<reference evidence="2" key="1">
    <citation type="submission" date="2023-06" db="EMBL/GenBank/DDBJ databases">
        <authorList>
            <consortium name="Lawrence Berkeley National Laboratory"/>
            <person name="Ahrendt S."/>
            <person name="Sahu N."/>
            <person name="Indic B."/>
            <person name="Wong-Bajracharya J."/>
            <person name="Merenyi Z."/>
            <person name="Ke H.-M."/>
            <person name="Monk M."/>
            <person name="Kocsube S."/>
            <person name="Drula E."/>
            <person name="Lipzen A."/>
            <person name="Balint B."/>
            <person name="Henrissat B."/>
            <person name="Andreopoulos B."/>
            <person name="Martin F.M."/>
            <person name="Harder C.B."/>
            <person name="Rigling D."/>
            <person name="Ford K.L."/>
            <person name="Foster G.D."/>
            <person name="Pangilinan J."/>
            <person name="Papanicolaou A."/>
            <person name="Barry K."/>
            <person name="LaButti K."/>
            <person name="Viragh M."/>
            <person name="Koriabine M."/>
            <person name="Yan M."/>
            <person name="Riley R."/>
            <person name="Champramary S."/>
            <person name="Plett K.L."/>
            <person name="Tsai I.J."/>
            <person name="Slot J."/>
            <person name="Sipos G."/>
            <person name="Plett J."/>
            <person name="Nagy L.G."/>
            <person name="Grigoriev I.V."/>
        </authorList>
    </citation>
    <scope>NUCLEOTIDE SEQUENCE</scope>
    <source>
        <strain evidence="2">ICMP 16352</strain>
    </source>
</reference>
<evidence type="ECO:0000256" key="1">
    <source>
        <dbReference type="SAM" id="MobiDB-lite"/>
    </source>
</evidence>